<dbReference type="PANTHER" id="PTHR45663:SF11">
    <property type="entry name" value="GEO12009P1"/>
    <property type="match status" value="1"/>
</dbReference>
<evidence type="ECO:0000256" key="1">
    <source>
        <dbReference type="ARBA" id="ARBA00008987"/>
    </source>
</evidence>
<proteinExistence type="inferred from homology"/>
<feature type="active site" description="Nucleophile" evidence="9">
    <location>
        <position position="29"/>
    </location>
</feature>
<evidence type="ECO:0000256" key="2">
    <source>
        <dbReference type="ARBA" id="ARBA00020570"/>
    </source>
</evidence>
<dbReference type="Pfam" id="PF00085">
    <property type="entry name" value="Thioredoxin"/>
    <property type="match status" value="1"/>
</dbReference>
<dbReference type="GO" id="GO:0005737">
    <property type="term" value="C:cytoplasm"/>
    <property type="evidence" value="ECO:0007669"/>
    <property type="project" value="TreeGrafter"/>
</dbReference>
<dbReference type="InterPro" id="IPR013766">
    <property type="entry name" value="Thioredoxin_domain"/>
</dbReference>
<dbReference type="PROSITE" id="PS00194">
    <property type="entry name" value="THIOREDOXIN_1"/>
    <property type="match status" value="1"/>
</dbReference>
<dbReference type="FunFam" id="3.40.30.10:FF:000001">
    <property type="entry name" value="Thioredoxin"/>
    <property type="match status" value="1"/>
</dbReference>
<evidence type="ECO:0000256" key="9">
    <source>
        <dbReference type="PIRSR" id="PIRSR000077-1"/>
    </source>
</evidence>
<reference evidence="12" key="1">
    <citation type="submission" date="2020-10" db="EMBL/GenBank/DDBJ databases">
        <authorList>
            <person name="Gilroy R."/>
        </authorList>
    </citation>
    <scope>NUCLEOTIDE SEQUENCE</scope>
    <source>
        <strain evidence="12">F6-4510</strain>
    </source>
</reference>
<dbReference type="PIRSF" id="PIRSF000077">
    <property type="entry name" value="Thioredoxin"/>
    <property type="match status" value="1"/>
</dbReference>
<feature type="site" description="Deprotonates C-terminal active site Cys" evidence="9">
    <location>
        <position position="23"/>
    </location>
</feature>
<evidence type="ECO:0000256" key="3">
    <source>
        <dbReference type="ARBA" id="ARBA00022448"/>
    </source>
</evidence>
<comment type="similarity">
    <text evidence="1 8">Belongs to the thioredoxin family.</text>
</comment>
<protein>
    <recommendedName>
        <fullName evidence="2 7">Thioredoxin</fullName>
    </recommendedName>
</protein>
<comment type="caution">
    <text evidence="12">The sequence shown here is derived from an EMBL/GenBank/DDBJ whole genome shotgun (WGS) entry which is preliminary data.</text>
</comment>
<keyword evidence="5 10" id="KW-1015">Disulfide bond</keyword>
<sequence>MVSLKSEDFENSVLNNNKLVMIDFYAVWCGPCKMVSPIIEEIAEEYKDVCDVFKLDIDVAPDVATKYNVLAVPTIIFFKDGKAVDTIVGAVPKTELVSKIEKYK</sequence>
<evidence type="ECO:0000256" key="8">
    <source>
        <dbReference type="PIRNR" id="PIRNR000077"/>
    </source>
</evidence>
<dbReference type="CDD" id="cd02947">
    <property type="entry name" value="TRX_family"/>
    <property type="match status" value="1"/>
</dbReference>
<dbReference type="Proteomes" id="UP000823611">
    <property type="component" value="Unassembled WGS sequence"/>
</dbReference>
<dbReference type="InterPro" id="IPR036249">
    <property type="entry name" value="Thioredoxin-like_sf"/>
</dbReference>
<feature type="site" description="Contributes to redox potential value" evidence="9">
    <location>
        <position position="30"/>
    </location>
</feature>
<dbReference type="PRINTS" id="PR00421">
    <property type="entry name" value="THIOREDOXIN"/>
</dbReference>
<dbReference type="PROSITE" id="PS51352">
    <property type="entry name" value="THIOREDOXIN_2"/>
    <property type="match status" value="1"/>
</dbReference>
<evidence type="ECO:0000313" key="12">
    <source>
        <dbReference type="EMBL" id="MBO8434475.1"/>
    </source>
</evidence>
<evidence type="ECO:0000256" key="4">
    <source>
        <dbReference type="ARBA" id="ARBA00022982"/>
    </source>
</evidence>
<feature type="domain" description="Thioredoxin" evidence="11">
    <location>
        <begin position="1"/>
        <end position="104"/>
    </location>
</feature>
<dbReference type="Gene3D" id="3.40.30.10">
    <property type="entry name" value="Glutaredoxin"/>
    <property type="match status" value="1"/>
</dbReference>
<dbReference type="InterPro" id="IPR005746">
    <property type="entry name" value="Thioredoxin"/>
</dbReference>
<evidence type="ECO:0000256" key="7">
    <source>
        <dbReference type="NCBIfam" id="TIGR01068"/>
    </source>
</evidence>
<dbReference type="EMBL" id="JADIMX010000078">
    <property type="protein sequence ID" value="MBO8434475.1"/>
    <property type="molecule type" value="Genomic_DNA"/>
</dbReference>
<keyword evidence="3" id="KW-0813">Transport</keyword>
<dbReference type="NCBIfam" id="TIGR01068">
    <property type="entry name" value="thioredoxin"/>
    <property type="match status" value="1"/>
</dbReference>
<dbReference type="InterPro" id="IPR017937">
    <property type="entry name" value="Thioredoxin_CS"/>
</dbReference>
<evidence type="ECO:0000259" key="11">
    <source>
        <dbReference type="PROSITE" id="PS51352"/>
    </source>
</evidence>
<evidence type="ECO:0000256" key="10">
    <source>
        <dbReference type="PIRSR" id="PIRSR000077-4"/>
    </source>
</evidence>
<gene>
    <name evidence="12" type="primary">trxA</name>
    <name evidence="12" type="ORF">IAC55_04030</name>
</gene>
<feature type="disulfide bond" description="Redox-active" evidence="10">
    <location>
        <begin position="29"/>
        <end position="32"/>
    </location>
</feature>
<feature type="site" description="Contributes to redox potential value" evidence="9">
    <location>
        <position position="31"/>
    </location>
</feature>
<evidence type="ECO:0000256" key="5">
    <source>
        <dbReference type="ARBA" id="ARBA00023157"/>
    </source>
</evidence>
<feature type="active site" description="Nucleophile" evidence="9">
    <location>
        <position position="32"/>
    </location>
</feature>
<dbReference type="GO" id="GO:0015035">
    <property type="term" value="F:protein-disulfide reductase activity"/>
    <property type="evidence" value="ECO:0007669"/>
    <property type="project" value="UniProtKB-UniRule"/>
</dbReference>
<dbReference type="AlphaFoldDB" id="A0A9D9DWY6"/>
<reference evidence="12" key="2">
    <citation type="journal article" date="2021" name="PeerJ">
        <title>Extensive microbial diversity within the chicken gut microbiome revealed by metagenomics and culture.</title>
        <authorList>
            <person name="Gilroy R."/>
            <person name="Ravi A."/>
            <person name="Getino M."/>
            <person name="Pursley I."/>
            <person name="Horton D.L."/>
            <person name="Alikhan N.F."/>
            <person name="Baker D."/>
            <person name="Gharbi K."/>
            <person name="Hall N."/>
            <person name="Watson M."/>
            <person name="Adriaenssens E.M."/>
            <person name="Foster-Nyarko E."/>
            <person name="Jarju S."/>
            <person name="Secka A."/>
            <person name="Antonio M."/>
            <person name="Oren A."/>
            <person name="Chaudhuri R.R."/>
            <person name="La Ragione R."/>
            <person name="Hildebrand F."/>
            <person name="Pallen M.J."/>
        </authorList>
    </citation>
    <scope>NUCLEOTIDE SEQUENCE</scope>
    <source>
        <strain evidence="12">F6-4510</strain>
    </source>
</reference>
<name>A0A9D9DWY6_9FIRM</name>
<keyword evidence="6 10" id="KW-0676">Redox-active center</keyword>
<accession>A0A9D9DWY6</accession>
<keyword evidence="4" id="KW-0249">Electron transport</keyword>
<evidence type="ECO:0000313" key="13">
    <source>
        <dbReference type="Proteomes" id="UP000823611"/>
    </source>
</evidence>
<dbReference type="PANTHER" id="PTHR45663">
    <property type="entry name" value="GEO12009P1"/>
    <property type="match status" value="1"/>
</dbReference>
<dbReference type="SUPFAM" id="SSF52833">
    <property type="entry name" value="Thioredoxin-like"/>
    <property type="match status" value="1"/>
</dbReference>
<organism evidence="12 13">
    <name type="scientific">Candidatus Fimicola merdigallinarum</name>
    <dbReference type="NCBI Taxonomy" id="2840819"/>
    <lineage>
        <taxon>Bacteria</taxon>
        <taxon>Bacillati</taxon>
        <taxon>Bacillota</taxon>
        <taxon>Clostridia</taxon>
        <taxon>Lachnospirales</taxon>
        <taxon>Lachnospiraceae</taxon>
        <taxon>Lachnospiraceae incertae sedis</taxon>
        <taxon>Candidatus Fimicola</taxon>
    </lineage>
</organism>
<evidence type="ECO:0000256" key="6">
    <source>
        <dbReference type="ARBA" id="ARBA00023284"/>
    </source>
</evidence>